<feature type="compositionally biased region" description="Basic and acidic residues" evidence="1">
    <location>
        <begin position="41"/>
        <end position="50"/>
    </location>
</feature>
<evidence type="ECO:0000313" key="2">
    <source>
        <dbReference type="EMBL" id="KAK5607353.1"/>
    </source>
</evidence>
<dbReference type="EMBL" id="JAHHUM010002026">
    <property type="protein sequence ID" value="KAK5607353.1"/>
    <property type="molecule type" value="Genomic_DNA"/>
</dbReference>
<dbReference type="Proteomes" id="UP001311232">
    <property type="component" value="Unassembled WGS sequence"/>
</dbReference>
<name>A0AAV9REL6_9TELE</name>
<feature type="region of interest" description="Disordered" evidence="1">
    <location>
        <begin position="25"/>
        <end position="50"/>
    </location>
</feature>
<keyword evidence="3" id="KW-1185">Reference proteome</keyword>
<evidence type="ECO:0008006" key="4">
    <source>
        <dbReference type="Google" id="ProtNLM"/>
    </source>
</evidence>
<dbReference type="AlphaFoldDB" id="A0AAV9REL6"/>
<organism evidence="2 3">
    <name type="scientific">Crenichthys baileyi</name>
    <name type="common">White River springfish</name>
    <dbReference type="NCBI Taxonomy" id="28760"/>
    <lineage>
        <taxon>Eukaryota</taxon>
        <taxon>Metazoa</taxon>
        <taxon>Chordata</taxon>
        <taxon>Craniata</taxon>
        <taxon>Vertebrata</taxon>
        <taxon>Euteleostomi</taxon>
        <taxon>Actinopterygii</taxon>
        <taxon>Neopterygii</taxon>
        <taxon>Teleostei</taxon>
        <taxon>Neoteleostei</taxon>
        <taxon>Acanthomorphata</taxon>
        <taxon>Ovalentaria</taxon>
        <taxon>Atherinomorphae</taxon>
        <taxon>Cyprinodontiformes</taxon>
        <taxon>Goodeidae</taxon>
        <taxon>Crenichthys</taxon>
    </lineage>
</organism>
<proteinExistence type="predicted"/>
<feature type="region of interest" description="Disordered" evidence="1">
    <location>
        <begin position="140"/>
        <end position="159"/>
    </location>
</feature>
<reference evidence="2 3" key="1">
    <citation type="submission" date="2021-06" db="EMBL/GenBank/DDBJ databases">
        <authorList>
            <person name="Palmer J.M."/>
        </authorList>
    </citation>
    <scope>NUCLEOTIDE SEQUENCE [LARGE SCALE GENOMIC DNA]</scope>
    <source>
        <strain evidence="2 3">MEX-2019</strain>
        <tissue evidence="2">Muscle</tissue>
    </source>
</reference>
<comment type="caution">
    <text evidence="2">The sequence shown here is derived from an EMBL/GenBank/DDBJ whole genome shotgun (WGS) entry which is preliminary data.</text>
</comment>
<gene>
    <name evidence="2" type="ORF">CRENBAI_026401</name>
</gene>
<evidence type="ECO:0000313" key="3">
    <source>
        <dbReference type="Proteomes" id="UP001311232"/>
    </source>
</evidence>
<protein>
    <recommendedName>
        <fullName evidence="4">Mos1 transposase HTH domain-containing protein</fullName>
    </recommendedName>
</protein>
<accession>A0AAV9REL6</accession>
<evidence type="ECO:0000256" key="1">
    <source>
        <dbReference type="SAM" id="MobiDB-lite"/>
    </source>
</evidence>
<sequence>MEMGLRLAAGPRSYPLLWISGSPLGEQRKKGGHRHPGPEWAADHKKTERQGSCRREGTIRLFPPQFASTLAVKIVMEMRRTADWREDRSFCNRIRRFRRTEASATGSGGSGRQKLLQMVHEVQEDRSFCRWFRRFRRTGASATGSGGSGGQKLLQPDQEVQEDRSFCRWFMRFTRTEASADGS</sequence>